<dbReference type="InterPro" id="IPR023214">
    <property type="entry name" value="HAD_sf"/>
</dbReference>
<dbReference type="EMBL" id="OC986020">
    <property type="protein sequence ID" value="CAG4642675.1"/>
    <property type="molecule type" value="Genomic_DNA"/>
</dbReference>
<sequence>MTNSSLVVKWAGNEYKINVAASGTVLCLKKEIESQTSVKINRQKLLNLKYKGKAVEDDLKLSTLGLKPNFKIMMMGSLEEDITVATTAPENVDEVVNDLDLTEEEIALENREEYIAKISKRIAGYEVKKLNEPRPGKKLLVLDIDYTLFDHRSAAETGNELMRPFLHEFLTSAYHDYDIVIWSATSMKWIEEKMKLLGVTRNPNYKIFAYFDYLAMISVHMPKHGLLDVKPLAVIWGKFSEFFSCKNTIMFDDIRRNFLLNPQNGLRIRPFRDAHLNRETDRELIHLAKYLKDIAALDDLSELNHRHWERYRPSKHK</sequence>
<feature type="domain" description="FCP1 homology" evidence="14">
    <location>
        <begin position="133"/>
        <end position="294"/>
    </location>
</feature>
<keyword evidence="6" id="KW-0378">Hydrolase</keyword>
<dbReference type="SUPFAM" id="SSF54236">
    <property type="entry name" value="Ubiquitin-like"/>
    <property type="match status" value="1"/>
</dbReference>
<evidence type="ECO:0000256" key="4">
    <source>
        <dbReference type="ARBA" id="ARBA00014187"/>
    </source>
</evidence>
<dbReference type="FunFam" id="3.40.50.1000:FF:000050">
    <property type="entry name" value="Ubiquitin-like domain-containing CTD phosphatase 1"/>
    <property type="match status" value="1"/>
</dbReference>
<dbReference type="AlphaFoldDB" id="A0A9N6WQA8"/>
<dbReference type="InterPro" id="IPR000626">
    <property type="entry name" value="Ubiquitin-like_dom"/>
</dbReference>
<evidence type="ECO:0000256" key="3">
    <source>
        <dbReference type="ARBA" id="ARBA00013081"/>
    </source>
</evidence>
<evidence type="ECO:0000256" key="10">
    <source>
        <dbReference type="ARBA" id="ARBA00032039"/>
    </source>
</evidence>
<dbReference type="PROSITE" id="PS50053">
    <property type="entry name" value="UBIQUITIN_2"/>
    <property type="match status" value="1"/>
</dbReference>
<comment type="catalytic activity">
    <reaction evidence="12">
        <text>O-phospho-L-threonyl-[protein] + H2O = L-threonyl-[protein] + phosphate</text>
        <dbReference type="Rhea" id="RHEA:47004"/>
        <dbReference type="Rhea" id="RHEA-COMP:11060"/>
        <dbReference type="Rhea" id="RHEA-COMP:11605"/>
        <dbReference type="ChEBI" id="CHEBI:15377"/>
        <dbReference type="ChEBI" id="CHEBI:30013"/>
        <dbReference type="ChEBI" id="CHEBI:43474"/>
        <dbReference type="ChEBI" id="CHEBI:61977"/>
        <dbReference type="EC" id="3.1.3.16"/>
    </reaction>
</comment>
<keyword evidence="8" id="KW-0904">Protein phosphatase</keyword>
<dbReference type="SMART" id="SM00213">
    <property type="entry name" value="UBQ"/>
    <property type="match status" value="1"/>
</dbReference>
<organism evidence="15">
    <name type="scientific">Evadne anonyx</name>
    <dbReference type="NCBI Taxonomy" id="141404"/>
    <lineage>
        <taxon>Eukaryota</taxon>
        <taxon>Metazoa</taxon>
        <taxon>Ecdysozoa</taxon>
        <taxon>Arthropoda</taxon>
        <taxon>Crustacea</taxon>
        <taxon>Branchiopoda</taxon>
        <taxon>Diplostraca</taxon>
        <taxon>Cladocera</taxon>
        <taxon>Onychopoda</taxon>
        <taxon>Podonidae</taxon>
        <taxon>Evadne</taxon>
    </lineage>
</organism>
<evidence type="ECO:0000256" key="9">
    <source>
        <dbReference type="ARBA" id="ARBA00023242"/>
    </source>
</evidence>
<evidence type="ECO:0000256" key="5">
    <source>
        <dbReference type="ARBA" id="ARBA00022723"/>
    </source>
</evidence>
<evidence type="ECO:0000256" key="7">
    <source>
        <dbReference type="ARBA" id="ARBA00022842"/>
    </source>
</evidence>
<dbReference type="GO" id="GO:0090364">
    <property type="term" value="P:regulation of proteasome assembly"/>
    <property type="evidence" value="ECO:0007669"/>
    <property type="project" value="InterPro"/>
</dbReference>
<keyword evidence="5" id="KW-0479">Metal-binding</keyword>
<dbReference type="GO" id="GO:0046872">
    <property type="term" value="F:metal ion binding"/>
    <property type="evidence" value="ECO:0007669"/>
    <property type="project" value="UniProtKB-KW"/>
</dbReference>
<comment type="cofactor">
    <cofactor evidence="1">
        <name>Mg(2+)</name>
        <dbReference type="ChEBI" id="CHEBI:18420"/>
    </cofactor>
</comment>
<accession>A0A9N6WQA8</accession>
<dbReference type="FunFam" id="3.10.20.90:FF:000060">
    <property type="entry name" value="ubiquitin-like domain-containing CTD phosphatase 1"/>
    <property type="match status" value="1"/>
</dbReference>
<dbReference type="PANTHER" id="PTHR48493">
    <property type="entry name" value="UBIQUITIN-LIKE DOMAIN-CONTAINING CTD PHOSPHATASE 1"/>
    <property type="match status" value="1"/>
</dbReference>
<evidence type="ECO:0000256" key="8">
    <source>
        <dbReference type="ARBA" id="ARBA00022912"/>
    </source>
</evidence>
<dbReference type="Pfam" id="PF00240">
    <property type="entry name" value="ubiquitin"/>
    <property type="match status" value="1"/>
</dbReference>
<dbReference type="InterPro" id="IPR011943">
    <property type="entry name" value="HAD-SF_hydro_IIID"/>
</dbReference>
<dbReference type="CDD" id="cd01813">
    <property type="entry name" value="Ubl_UBLCP1"/>
    <property type="match status" value="1"/>
</dbReference>
<dbReference type="NCBIfam" id="TIGR02245">
    <property type="entry name" value="HAD_IIID1"/>
    <property type="match status" value="1"/>
</dbReference>
<evidence type="ECO:0000256" key="2">
    <source>
        <dbReference type="ARBA" id="ARBA00004123"/>
    </source>
</evidence>
<feature type="domain" description="Ubiquitin-like" evidence="13">
    <location>
        <begin position="4"/>
        <end position="75"/>
    </location>
</feature>
<reference evidence="15" key="1">
    <citation type="submission" date="2021-04" db="EMBL/GenBank/DDBJ databases">
        <authorList>
            <person name="Cornetti L."/>
        </authorList>
    </citation>
    <scope>NUCLEOTIDE SEQUENCE</scope>
</reference>
<dbReference type="GO" id="GO:0004722">
    <property type="term" value="F:protein serine/threonine phosphatase activity"/>
    <property type="evidence" value="ECO:0007669"/>
    <property type="project" value="UniProtKB-EC"/>
</dbReference>
<keyword evidence="9" id="KW-0539">Nucleus</keyword>
<evidence type="ECO:0000259" key="13">
    <source>
        <dbReference type="PROSITE" id="PS50053"/>
    </source>
</evidence>
<evidence type="ECO:0000313" key="15">
    <source>
        <dbReference type="EMBL" id="CAG4642675.1"/>
    </source>
</evidence>
<dbReference type="InterPro" id="IPR051658">
    <property type="entry name" value="UBLCP1"/>
</dbReference>
<gene>
    <name evidence="15" type="primary">EOG090X0A5K</name>
</gene>
<protein>
    <recommendedName>
        <fullName evidence="4">Ubiquitin-like domain-containing CTD phosphatase 1</fullName>
        <ecNumber evidence="3">3.1.3.16</ecNumber>
    </recommendedName>
    <alternativeName>
        <fullName evidence="10">Nuclear proteasome inhibitor UBLCP1</fullName>
    </alternativeName>
</protein>
<comment type="catalytic activity">
    <reaction evidence="11">
        <text>O-phospho-L-seryl-[protein] + H2O = L-seryl-[protein] + phosphate</text>
        <dbReference type="Rhea" id="RHEA:20629"/>
        <dbReference type="Rhea" id="RHEA-COMP:9863"/>
        <dbReference type="Rhea" id="RHEA-COMP:11604"/>
        <dbReference type="ChEBI" id="CHEBI:15377"/>
        <dbReference type="ChEBI" id="CHEBI:29999"/>
        <dbReference type="ChEBI" id="CHEBI:43474"/>
        <dbReference type="ChEBI" id="CHEBI:83421"/>
        <dbReference type="EC" id="3.1.3.16"/>
    </reaction>
</comment>
<dbReference type="PANTHER" id="PTHR48493:SF1">
    <property type="entry name" value="UBIQUITIN-LIKE DOMAIN-CONTAINING CTD PHOSPHATASE 1"/>
    <property type="match status" value="1"/>
</dbReference>
<dbReference type="InterPro" id="IPR004274">
    <property type="entry name" value="FCP1_dom"/>
</dbReference>
<dbReference type="SUPFAM" id="SSF56784">
    <property type="entry name" value="HAD-like"/>
    <property type="match status" value="1"/>
</dbReference>
<dbReference type="InterPro" id="IPR036412">
    <property type="entry name" value="HAD-like_sf"/>
</dbReference>
<evidence type="ECO:0000259" key="14">
    <source>
        <dbReference type="PROSITE" id="PS50969"/>
    </source>
</evidence>
<dbReference type="GO" id="GO:0005634">
    <property type="term" value="C:nucleus"/>
    <property type="evidence" value="ECO:0007669"/>
    <property type="project" value="UniProtKB-SubCell"/>
</dbReference>
<dbReference type="Pfam" id="PF03031">
    <property type="entry name" value="NIF"/>
    <property type="match status" value="1"/>
</dbReference>
<evidence type="ECO:0000256" key="11">
    <source>
        <dbReference type="ARBA" id="ARBA00047761"/>
    </source>
</evidence>
<proteinExistence type="predicted"/>
<name>A0A9N6WQA8_9CRUS</name>
<dbReference type="SMART" id="SM00577">
    <property type="entry name" value="CPDc"/>
    <property type="match status" value="1"/>
</dbReference>
<evidence type="ECO:0000256" key="12">
    <source>
        <dbReference type="ARBA" id="ARBA00048336"/>
    </source>
</evidence>
<dbReference type="PROSITE" id="PS50969">
    <property type="entry name" value="FCP1"/>
    <property type="match status" value="1"/>
</dbReference>
<dbReference type="Gene3D" id="3.10.20.90">
    <property type="entry name" value="Phosphatidylinositol 3-kinase Catalytic Subunit, Chain A, domain 1"/>
    <property type="match status" value="1"/>
</dbReference>
<keyword evidence="7" id="KW-0460">Magnesium</keyword>
<evidence type="ECO:0000256" key="1">
    <source>
        <dbReference type="ARBA" id="ARBA00001946"/>
    </source>
</evidence>
<dbReference type="Gene3D" id="3.40.50.1000">
    <property type="entry name" value="HAD superfamily/HAD-like"/>
    <property type="match status" value="1"/>
</dbReference>
<dbReference type="EC" id="3.1.3.16" evidence="3"/>
<dbReference type="InterPro" id="IPR029071">
    <property type="entry name" value="Ubiquitin-like_domsf"/>
</dbReference>
<comment type="subcellular location">
    <subcellularLocation>
        <location evidence="2">Nucleus</location>
    </subcellularLocation>
</comment>
<evidence type="ECO:0000256" key="6">
    <source>
        <dbReference type="ARBA" id="ARBA00022801"/>
    </source>
</evidence>